<organism evidence="11 12">
    <name type="scientific">Archaeoglobus profundus (strain DSM 5631 / JCM 9629 / NBRC 100127 / Av18)</name>
    <dbReference type="NCBI Taxonomy" id="572546"/>
    <lineage>
        <taxon>Archaea</taxon>
        <taxon>Methanobacteriati</taxon>
        <taxon>Methanobacteriota</taxon>
        <taxon>Archaeoglobi</taxon>
        <taxon>Archaeoglobales</taxon>
        <taxon>Archaeoglobaceae</taxon>
        <taxon>Archaeoglobus</taxon>
    </lineage>
</organism>
<dbReference type="KEGG" id="apo:Arcpr_1336"/>
<dbReference type="SUPFAM" id="SSF52540">
    <property type="entry name" value="P-loop containing nucleoside triphosphate hydrolases"/>
    <property type="match status" value="1"/>
</dbReference>
<dbReference type="EC" id="2.7.4.25" evidence="10"/>
<protein>
    <recommendedName>
        <fullName evidence="10">Cytidylate kinase</fullName>
        <shortName evidence="10">CK</shortName>
        <ecNumber evidence="10">2.7.4.25</ecNumber>
    </recommendedName>
    <alternativeName>
        <fullName evidence="10">Cytidine monophosphate kinase</fullName>
        <shortName evidence="10">CMP kinase</shortName>
    </alternativeName>
</protein>
<dbReference type="HOGENOM" id="CLU_079959_1_0_2"/>
<evidence type="ECO:0000256" key="10">
    <source>
        <dbReference type="HAMAP-Rule" id="MF_00239"/>
    </source>
</evidence>
<dbReference type="Gene3D" id="3.40.50.300">
    <property type="entry name" value="P-loop containing nucleotide triphosphate hydrolases"/>
    <property type="match status" value="1"/>
</dbReference>
<evidence type="ECO:0000256" key="3">
    <source>
        <dbReference type="ARBA" id="ARBA00022490"/>
    </source>
</evidence>
<name>D2RE41_ARCPA</name>
<dbReference type="GO" id="GO:0006220">
    <property type="term" value="P:pyrimidine nucleotide metabolic process"/>
    <property type="evidence" value="ECO:0007669"/>
    <property type="project" value="UniProtKB-UniRule"/>
</dbReference>
<dbReference type="Pfam" id="PF13189">
    <property type="entry name" value="Cytidylate_kin2"/>
    <property type="match status" value="1"/>
</dbReference>
<feature type="binding site" evidence="10">
    <location>
        <begin position="7"/>
        <end position="15"/>
    </location>
    <ligand>
        <name>ATP</name>
        <dbReference type="ChEBI" id="CHEBI:30616"/>
    </ligand>
</feature>
<dbReference type="InterPro" id="IPR027417">
    <property type="entry name" value="P-loop_NTPase"/>
</dbReference>
<evidence type="ECO:0000256" key="4">
    <source>
        <dbReference type="ARBA" id="ARBA00022679"/>
    </source>
</evidence>
<dbReference type="OrthoDB" id="31096at2157"/>
<dbReference type="GO" id="GO:0036430">
    <property type="term" value="F:CMP kinase activity"/>
    <property type="evidence" value="ECO:0007669"/>
    <property type="project" value="RHEA"/>
</dbReference>
<evidence type="ECO:0000256" key="7">
    <source>
        <dbReference type="ARBA" id="ARBA00022840"/>
    </source>
</evidence>
<dbReference type="PaxDb" id="572546-Arcpr_1336"/>
<sequence length="185" mass="21903">MKITISGLPGSGTTTVAKLLAERLGWKLISAGEVFRRLAMERGMSLEEFSRYAEENPDIDIYIDRMQRELAEKEENVVVEGRLSGWMIKDAFKVWIYADPEIRYERIAKREGIELSRARVETKRREELEKRRYKKFYSIDIDDISVYHIAINSGLFKPEEIVEIILKAFELVRRREDYHKQEQKQ</sequence>
<evidence type="ECO:0000313" key="11">
    <source>
        <dbReference type="EMBL" id="ADB58385.1"/>
    </source>
</evidence>
<comment type="similarity">
    <text evidence="2 10">Belongs to the cytidylate kinase family. Type 2 subfamily.</text>
</comment>
<dbReference type="GeneID" id="8740023"/>
<comment type="subcellular location">
    <subcellularLocation>
        <location evidence="1 10">Cytoplasm</location>
    </subcellularLocation>
</comment>
<evidence type="ECO:0000256" key="6">
    <source>
        <dbReference type="ARBA" id="ARBA00022777"/>
    </source>
</evidence>
<dbReference type="InterPro" id="IPR011892">
    <property type="entry name" value="Cyt_kin_arch"/>
</dbReference>
<dbReference type="GO" id="GO:0036431">
    <property type="term" value="F:dCMP kinase activity"/>
    <property type="evidence" value="ECO:0007669"/>
    <property type="project" value="InterPro"/>
</dbReference>
<dbReference type="GO" id="GO:0005737">
    <property type="term" value="C:cytoplasm"/>
    <property type="evidence" value="ECO:0007669"/>
    <property type="project" value="UniProtKB-SubCell"/>
</dbReference>
<dbReference type="eggNOG" id="arCOG01037">
    <property type="taxonomic scope" value="Archaea"/>
</dbReference>
<evidence type="ECO:0000256" key="5">
    <source>
        <dbReference type="ARBA" id="ARBA00022741"/>
    </source>
</evidence>
<dbReference type="GO" id="GO:0005524">
    <property type="term" value="F:ATP binding"/>
    <property type="evidence" value="ECO:0007669"/>
    <property type="project" value="UniProtKB-UniRule"/>
</dbReference>
<keyword evidence="12" id="KW-1185">Reference proteome</keyword>
<gene>
    <name evidence="10" type="primary">cmk</name>
    <name evidence="11" type="ordered locus">Arcpr_1336</name>
</gene>
<dbReference type="CDD" id="cd02020">
    <property type="entry name" value="CMPK"/>
    <property type="match status" value="1"/>
</dbReference>
<comment type="catalytic activity">
    <reaction evidence="9 10">
        <text>CMP + ATP = CDP + ADP</text>
        <dbReference type="Rhea" id="RHEA:11600"/>
        <dbReference type="ChEBI" id="CHEBI:30616"/>
        <dbReference type="ChEBI" id="CHEBI:58069"/>
        <dbReference type="ChEBI" id="CHEBI:60377"/>
        <dbReference type="ChEBI" id="CHEBI:456216"/>
        <dbReference type="EC" id="2.7.4.25"/>
    </reaction>
</comment>
<dbReference type="NCBIfam" id="TIGR02173">
    <property type="entry name" value="cyt_kin_arch"/>
    <property type="match status" value="1"/>
</dbReference>
<dbReference type="EMBL" id="CP001857">
    <property type="protein sequence ID" value="ADB58385.1"/>
    <property type="molecule type" value="Genomic_DNA"/>
</dbReference>
<keyword evidence="5 10" id="KW-0547">Nucleotide-binding</keyword>
<keyword evidence="7 10" id="KW-0067">ATP-binding</keyword>
<reference evidence="11 12" key="1">
    <citation type="journal article" date="2010" name="Stand. Genomic Sci.">
        <title>Complete genome sequence of Archaeoglobus profundus type strain (AV18).</title>
        <authorList>
            <person name="von Jan M."/>
            <person name="Lapidus A."/>
            <person name="Del Rio T.G."/>
            <person name="Copeland A."/>
            <person name="Tice H."/>
            <person name="Cheng J.F."/>
            <person name="Lucas S."/>
            <person name="Chen F."/>
            <person name="Nolan M."/>
            <person name="Goodwin L."/>
            <person name="Han C."/>
            <person name="Pitluck S."/>
            <person name="Liolios K."/>
            <person name="Ivanova N."/>
            <person name="Mavromatis K."/>
            <person name="Ovchinnikova G."/>
            <person name="Chertkov O."/>
            <person name="Pati A."/>
            <person name="Chen A."/>
            <person name="Palaniappan K."/>
            <person name="Land M."/>
            <person name="Hauser L."/>
            <person name="Chang Y.J."/>
            <person name="Jeffries C.D."/>
            <person name="Saunders E."/>
            <person name="Brettin T."/>
            <person name="Detter J.C."/>
            <person name="Chain P."/>
            <person name="Eichinger K."/>
            <person name="Huber H."/>
            <person name="Spring S."/>
            <person name="Rohde M."/>
            <person name="Goker M."/>
            <person name="Wirth R."/>
            <person name="Woyke T."/>
            <person name="Bristow J."/>
            <person name="Eisen J.A."/>
            <person name="Markowitz V."/>
            <person name="Hugenholtz P."/>
            <person name="Kyrpides N.C."/>
            <person name="Klenk H.P."/>
        </authorList>
    </citation>
    <scope>NUCLEOTIDE SEQUENCE [LARGE SCALE GENOMIC DNA]</scope>
    <source>
        <strain evidence="12">DSM 5631 / JCM 9629 / NBRC 100127 / Av18</strain>
    </source>
</reference>
<dbReference type="STRING" id="572546.Arcpr_1336"/>
<evidence type="ECO:0000256" key="2">
    <source>
        <dbReference type="ARBA" id="ARBA00011005"/>
    </source>
</evidence>
<evidence type="ECO:0000256" key="9">
    <source>
        <dbReference type="ARBA" id="ARBA00048478"/>
    </source>
</evidence>
<dbReference type="HAMAP" id="MF_00239">
    <property type="entry name" value="Cytidyl_kinase_type2"/>
    <property type="match status" value="1"/>
</dbReference>
<keyword evidence="4 10" id="KW-0808">Transferase</keyword>
<evidence type="ECO:0000256" key="8">
    <source>
        <dbReference type="ARBA" id="ARBA00047615"/>
    </source>
</evidence>
<dbReference type="InterPro" id="IPR011994">
    <property type="entry name" value="Cytidylate_kinase_dom"/>
</dbReference>
<dbReference type="RefSeq" id="WP_012940721.1">
    <property type="nucleotide sequence ID" value="NC_013741.1"/>
</dbReference>
<keyword evidence="6 10" id="KW-0418">Kinase</keyword>
<dbReference type="AlphaFoldDB" id="D2RE41"/>
<proteinExistence type="inferred from homology"/>
<evidence type="ECO:0000256" key="1">
    <source>
        <dbReference type="ARBA" id="ARBA00004496"/>
    </source>
</evidence>
<evidence type="ECO:0000313" key="12">
    <source>
        <dbReference type="Proteomes" id="UP000001901"/>
    </source>
</evidence>
<comment type="catalytic activity">
    <reaction evidence="8 10">
        <text>dCMP + ATP = dCDP + ADP</text>
        <dbReference type="Rhea" id="RHEA:25094"/>
        <dbReference type="ChEBI" id="CHEBI:30616"/>
        <dbReference type="ChEBI" id="CHEBI:57566"/>
        <dbReference type="ChEBI" id="CHEBI:58593"/>
        <dbReference type="ChEBI" id="CHEBI:456216"/>
        <dbReference type="EC" id="2.7.4.25"/>
    </reaction>
</comment>
<dbReference type="Proteomes" id="UP000001901">
    <property type="component" value="Chromosome"/>
</dbReference>
<accession>D2RE41</accession>
<keyword evidence="3 10" id="KW-0963">Cytoplasm</keyword>